<evidence type="ECO:0000256" key="7">
    <source>
        <dbReference type="ARBA" id="ARBA00022984"/>
    </source>
</evidence>
<name>A0ABT3HHM6_9HYPH</name>
<evidence type="ECO:0000256" key="6">
    <source>
        <dbReference type="ARBA" id="ARBA00022960"/>
    </source>
</evidence>
<sequence length="229" mass="25429">MRLKPTRRLLKRIVLVVAVLVLLPFLLIPLYRFVNPPASTLMLRDWVTGGSVARQWVALDDISPNLVRAVVMSEDARFCEHDGIDWEEVQNALEDAEDGKPRGASTLNMQLSKNLFLWSSRSYLRKVVEAPLALYMDVVLPKDRIVELYLNTVEWGPGVFGAEAAAQRYFKRPAAKLTRNQASLMAAALPNPIARNPASPGQGHARLARRIAGRAAKSGAYLECVLGKK</sequence>
<dbReference type="HAMAP" id="MF_00766">
    <property type="entry name" value="PGT_MtgA"/>
    <property type="match status" value="1"/>
</dbReference>
<comment type="catalytic activity">
    <reaction evidence="11">
        <text>[GlcNAc-(1-&gt;4)-Mur2Ac(oyl-L-Ala-gamma-D-Glu-L-Lys-D-Ala-D-Ala)](n)-di-trans,octa-cis-undecaprenyl diphosphate + beta-D-GlcNAc-(1-&gt;4)-Mur2Ac(oyl-L-Ala-gamma-D-Glu-L-Lys-D-Ala-D-Ala)-di-trans,octa-cis-undecaprenyl diphosphate = [GlcNAc-(1-&gt;4)-Mur2Ac(oyl-L-Ala-gamma-D-Glu-L-Lys-D-Ala-D-Ala)](n+1)-di-trans,octa-cis-undecaprenyl diphosphate + di-trans,octa-cis-undecaprenyl diphosphate + H(+)</text>
        <dbReference type="Rhea" id="RHEA:23708"/>
        <dbReference type="Rhea" id="RHEA-COMP:9602"/>
        <dbReference type="Rhea" id="RHEA-COMP:9603"/>
        <dbReference type="ChEBI" id="CHEBI:15378"/>
        <dbReference type="ChEBI" id="CHEBI:58405"/>
        <dbReference type="ChEBI" id="CHEBI:60033"/>
        <dbReference type="ChEBI" id="CHEBI:78435"/>
        <dbReference type="EC" id="2.4.99.28"/>
    </reaction>
</comment>
<dbReference type="InterPro" id="IPR023346">
    <property type="entry name" value="Lysozyme-like_dom_sf"/>
</dbReference>
<evidence type="ECO:0000259" key="12">
    <source>
        <dbReference type="Pfam" id="PF00912"/>
    </source>
</evidence>
<dbReference type="InterPro" id="IPR001264">
    <property type="entry name" value="Glyco_trans_51"/>
</dbReference>
<evidence type="ECO:0000256" key="9">
    <source>
        <dbReference type="ARBA" id="ARBA00023136"/>
    </source>
</evidence>
<gene>
    <name evidence="11" type="primary">mtgA</name>
    <name evidence="13" type="ORF">M2319_004260</name>
</gene>
<comment type="similarity">
    <text evidence="11">Belongs to the glycosyltransferase 51 family.</text>
</comment>
<evidence type="ECO:0000256" key="1">
    <source>
        <dbReference type="ARBA" id="ARBA00022475"/>
    </source>
</evidence>
<organism evidence="13 14">
    <name type="scientific">Rhodobium gokarnense</name>
    <dbReference type="NCBI Taxonomy" id="364296"/>
    <lineage>
        <taxon>Bacteria</taxon>
        <taxon>Pseudomonadati</taxon>
        <taxon>Pseudomonadota</taxon>
        <taxon>Alphaproteobacteria</taxon>
        <taxon>Hyphomicrobiales</taxon>
        <taxon>Rhodobiaceae</taxon>
        <taxon>Rhodobium</taxon>
    </lineage>
</organism>
<keyword evidence="5 11" id="KW-0812">Transmembrane</keyword>
<proteinExistence type="inferred from homology"/>
<evidence type="ECO:0000313" key="14">
    <source>
        <dbReference type="Proteomes" id="UP001209755"/>
    </source>
</evidence>
<keyword evidence="1 11" id="KW-1003">Cell membrane</keyword>
<dbReference type="InterPro" id="IPR036950">
    <property type="entry name" value="PBP_transglycosylase"/>
</dbReference>
<feature type="domain" description="Glycosyl transferase family 51" evidence="12">
    <location>
        <begin position="51"/>
        <end position="202"/>
    </location>
</feature>
<dbReference type="EMBL" id="JAOQNS010000015">
    <property type="protein sequence ID" value="MCW2309898.1"/>
    <property type="molecule type" value="Genomic_DNA"/>
</dbReference>
<dbReference type="Proteomes" id="UP001209755">
    <property type="component" value="Unassembled WGS sequence"/>
</dbReference>
<dbReference type="InterPro" id="IPR011812">
    <property type="entry name" value="Pep_trsgly"/>
</dbReference>
<evidence type="ECO:0000256" key="5">
    <source>
        <dbReference type="ARBA" id="ARBA00022692"/>
    </source>
</evidence>
<evidence type="ECO:0000313" key="13">
    <source>
        <dbReference type="EMBL" id="MCW2309898.1"/>
    </source>
</evidence>
<dbReference type="RefSeq" id="WP_264603473.1">
    <property type="nucleotide sequence ID" value="NZ_JAOQNS010000015.1"/>
</dbReference>
<keyword evidence="3 11" id="KW-0328">Glycosyltransferase</keyword>
<keyword evidence="4 11" id="KW-0808">Transferase</keyword>
<accession>A0ABT3HHM6</accession>
<keyword evidence="8 11" id="KW-1133">Transmembrane helix</keyword>
<keyword evidence="14" id="KW-1185">Reference proteome</keyword>
<evidence type="ECO:0000256" key="11">
    <source>
        <dbReference type="HAMAP-Rule" id="MF_00766"/>
    </source>
</evidence>
<reference evidence="14" key="1">
    <citation type="submission" date="2023-07" db="EMBL/GenBank/DDBJ databases">
        <title>Genome sequencing of Purple Non-Sulfur Bacteria from various extreme environments.</title>
        <authorList>
            <person name="Mayer M."/>
        </authorList>
    </citation>
    <scope>NUCLEOTIDE SEQUENCE [LARGE SCALE GENOMIC DNA]</scope>
    <source>
        <strain evidence="14">DSM 17935</strain>
    </source>
</reference>
<keyword evidence="9 11" id="KW-0472">Membrane</keyword>
<evidence type="ECO:0000256" key="4">
    <source>
        <dbReference type="ARBA" id="ARBA00022679"/>
    </source>
</evidence>
<comment type="function">
    <text evidence="11">Peptidoglycan polymerase that catalyzes glycan chain elongation from lipid-linked precursors.</text>
</comment>
<dbReference type="NCBIfam" id="TIGR02070">
    <property type="entry name" value="mono_pep_trsgly"/>
    <property type="match status" value="1"/>
</dbReference>
<keyword evidence="6 11" id="KW-0133">Cell shape</keyword>
<dbReference type="Pfam" id="PF00912">
    <property type="entry name" value="Transgly"/>
    <property type="match status" value="1"/>
</dbReference>
<keyword evidence="2 11" id="KW-0997">Cell inner membrane</keyword>
<dbReference type="GO" id="GO:0016757">
    <property type="term" value="F:glycosyltransferase activity"/>
    <property type="evidence" value="ECO:0007669"/>
    <property type="project" value="UniProtKB-KW"/>
</dbReference>
<comment type="pathway">
    <text evidence="11">Cell wall biogenesis; peptidoglycan biosynthesis.</text>
</comment>
<evidence type="ECO:0000256" key="3">
    <source>
        <dbReference type="ARBA" id="ARBA00022676"/>
    </source>
</evidence>
<dbReference type="SUPFAM" id="SSF53955">
    <property type="entry name" value="Lysozyme-like"/>
    <property type="match status" value="1"/>
</dbReference>
<evidence type="ECO:0000256" key="2">
    <source>
        <dbReference type="ARBA" id="ARBA00022519"/>
    </source>
</evidence>
<comment type="subcellular location">
    <subcellularLocation>
        <location evidence="11">Cell inner membrane</location>
        <topology evidence="11">Single-pass membrane protein</topology>
    </subcellularLocation>
</comment>
<protein>
    <recommendedName>
        <fullName evidence="11">Biosynthetic peptidoglycan transglycosylase</fullName>
        <ecNumber evidence="11">2.4.99.28</ecNumber>
    </recommendedName>
    <alternativeName>
        <fullName evidence="11">Glycan polymerase</fullName>
    </alternativeName>
    <alternativeName>
        <fullName evidence="11">Peptidoglycan glycosyltransferase MtgA</fullName>
        <shortName evidence="11">PGT</shortName>
    </alternativeName>
</protein>
<dbReference type="Gene3D" id="1.10.3810.10">
    <property type="entry name" value="Biosynthetic peptidoglycan transglycosylase-like"/>
    <property type="match status" value="1"/>
</dbReference>
<feature type="transmembrane region" description="Helical" evidence="11">
    <location>
        <begin position="12"/>
        <end position="34"/>
    </location>
</feature>
<dbReference type="EC" id="2.4.99.28" evidence="11"/>
<dbReference type="PANTHER" id="PTHR30400">
    <property type="entry name" value="MONOFUNCTIONAL BIOSYNTHETIC PEPTIDOGLYCAN TRANSGLYCOSYLASE"/>
    <property type="match status" value="1"/>
</dbReference>
<evidence type="ECO:0000256" key="8">
    <source>
        <dbReference type="ARBA" id="ARBA00022989"/>
    </source>
</evidence>
<keyword evidence="7 11" id="KW-0573">Peptidoglycan synthesis</keyword>
<dbReference type="PANTHER" id="PTHR30400:SF0">
    <property type="entry name" value="BIOSYNTHETIC PEPTIDOGLYCAN TRANSGLYCOSYLASE"/>
    <property type="match status" value="1"/>
</dbReference>
<keyword evidence="10 11" id="KW-0961">Cell wall biogenesis/degradation</keyword>
<comment type="caution">
    <text evidence="13">The sequence shown here is derived from an EMBL/GenBank/DDBJ whole genome shotgun (WGS) entry which is preliminary data.</text>
</comment>
<evidence type="ECO:0000256" key="10">
    <source>
        <dbReference type="ARBA" id="ARBA00023316"/>
    </source>
</evidence>